<dbReference type="PANTHER" id="PTHR33371">
    <property type="entry name" value="INTERMEMBRANE PHOSPHOLIPID TRANSPORT SYSTEM BINDING PROTEIN MLAD-RELATED"/>
    <property type="match status" value="1"/>
</dbReference>
<proteinExistence type="predicted"/>
<dbReference type="PANTHER" id="PTHR33371:SF15">
    <property type="entry name" value="LIPOPROTEIN LPRN"/>
    <property type="match status" value="1"/>
</dbReference>
<organism evidence="2 3">
    <name type="scientific">Nocardia testacea</name>
    <dbReference type="NCBI Taxonomy" id="248551"/>
    <lineage>
        <taxon>Bacteria</taxon>
        <taxon>Bacillati</taxon>
        <taxon>Actinomycetota</taxon>
        <taxon>Actinomycetes</taxon>
        <taxon>Mycobacteriales</taxon>
        <taxon>Nocardiaceae</taxon>
        <taxon>Nocardia</taxon>
    </lineage>
</organism>
<dbReference type="Pfam" id="PF02470">
    <property type="entry name" value="MlaD"/>
    <property type="match status" value="1"/>
</dbReference>
<comment type="caution">
    <text evidence="2">The sequence shown here is derived from an EMBL/GenBank/DDBJ whole genome shotgun (WGS) entry which is preliminary data.</text>
</comment>
<keyword evidence="3" id="KW-1185">Reference proteome</keyword>
<feature type="domain" description="Mce/MlaD" evidence="1">
    <location>
        <begin position="48"/>
        <end position="128"/>
    </location>
</feature>
<dbReference type="PROSITE" id="PS51257">
    <property type="entry name" value="PROKAR_LIPOPROTEIN"/>
    <property type="match status" value="1"/>
</dbReference>
<sequence length="354" mass="37232">MTARITVDLARLRRGLAAFGLAAALGVSGCAFDPSDIPVPGATVAGDSYRLRIEFTNVLNLPARAKVIANGAQVGTVDKVEVISGDAAGPGYVAVDIEVEDSVELPATTIAELRQNTVLGDIHIALTTPPDGYDTLLRPGDTITRDRTRPPVQLEDTMAAIAFFVNSGSVGQLQDIVNRVNSVLPRDPAETKRIAQVLATDTVDLAAHLDQVDLLLHGVASNAEVMHGIQDELDNILRPESVQQMSAATESIAGVTEIFGGLGPVGGSLTWLAPIAQSGGAAATALIPLVTGGPLDLRQPSNLNLLVALLRDRVVPFVENGPQVNLRSVRTGDMSTDDQVNRIIETLRMIGAVR</sequence>
<dbReference type="RefSeq" id="WP_357416785.1">
    <property type="nucleotide sequence ID" value="NZ_JBFAAV010000029.1"/>
</dbReference>
<dbReference type="EMBL" id="JBIRYL010000010">
    <property type="protein sequence ID" value="MFI2233009.1"/>
    <property type="molecule type" value="Genomic_DNA"/>
</dbReference>
<dbReference type="InterPro" id="IPR003399">
    <property type="entry name" value="Mce/MlaD"/>
</dbReference>
<gene>
    <name evidence="2" type="ORF">ACH49Z_24460</name>
</gene>
<evidence type="ECO:0000313" key="2">
    <source>
        <dbReference type="EMBL" id="MFI2233009.1"/>
    </source>
</evidence>
<dbReference type="Proteomes" id="UP001611494">
    <property type="component" value="Unassembled WGS sequence"/>
</dbReference>
<dbReference type="InterPro" id="IPR052336">
    <property type="entry name" value="MlaD_Phospholipid_Transporter"/>
</dbReference>
<evidence type="ECO:0000313" key="3">
    <source>
        <dbReference type="Proteomes" id="UP001611494"/>
    </source>
</evidence>
<protein>
    <submittedName>
        <fullName evidence="2">MlaD family protein</fullName>
    </submittedName>
</protein>
<reference evidence="2 3" key="1">
    <citation type="submission" date="2024-10" db="EMBL/GenBank/DDBJ databases">
        <title>The Natural Products Discovery Center: Release of the First 8490 Sequenced Strains for Exploring Actinobacteria Biosynthetic Diversity.</title>
        <authorList>
            <person name="Kalkreuter E."/>
            <person name="Kautsar S.A."/>
            <person name="Yang D."/>
            <person name="Bader C.D."/>
            <person name="Teijaro C.N."/>
            <person name="Fluegel L."/>
            <person name="Davis C.M."/>
            <person name="Simpson J.R."/>
            <person name="Lauterbach L."/>
            <person name="Steele A.D."/>
            <person name="Gui C."/>
            <person name="Meng S."/>
            <person name="Li G."/>
            <person name="Viehrig K."/>
            <person name="Ye F."/>
            <person name="Su P."/>
            <person name="Kiefer A.F."/>
            <person name="Nichols A."/>
            <person name="Cepeda A.J."/>
            <person name="Yan W."/>
            <person name="Fan B."/>
            <person name="Jiang Y."/>
            <person name="Adhikari A."/>
            <person name="Zheng C.-J."/>
            <person name="Schuster L."/>
            <person name="Cowan T.M."/>
            <person name="Smanski M.J."/>
            <person name="Chevrette M.G."/>
            <person name="De Carvalho L.P.S."/>
            <person name="Shen B."/>
        </authorList>
    </citation>
    <scope>NUCLEOTIDE SEQUENCE [LARGE SCALE GENOMIC DNA]</scope>
    <source>
        <strain evidence="2 3">NPDC019377</strain>
    </source>
</reference>
<name>A0ABW7W2J3_9NOCA</name>
<accession>A0ABW7W2J3</accession>
<evidence type="ECO:0000259" key="1">
    <source>
        <dbReference type="Pfam" id="PF02470"/>
    </source>
</evidence>